<dbReference type="AlphaFoldDB" id="A0A4Z2GGJ7"/>
<gene>
    <name evidence="1" type="ORF">EYF80_038020</name>
</gene>
<evidence type="ECO:0000313" key="2">
    <source>
        <dbReference type="Proteomes" id="UP000314294"/>
    </source>
</evidence>
<proteinExistence type="predicted"/>
<keyword evidence="2" id="KW-1185">Reference proteome</keyword>
<dbReference type="Proteomes" id="UP000314294">
    <property type="component" value="Unassembled WGS sequence"/>
</dbReference>
<dbReference type="EMBL" id="SRLO01000570">
    <property type="protein sequence ID" value="TNN51792.1"/>
    <property type="molecule type" value="Genomic_DNA"/>
</dbReference>
<organism evidence="1 2">
    <name type="scientific">Liparis tanakae</name>
    <name type="common">Tanaka's snailfish</name>
    <dbReference type="NCBI Taxonomy" id="230148"/>
    <lineage>
        <taxon>Eukaryota</taxon>
        <taxon>Metazoa</taxon>
        <taxon>Chordata</taxon>
        <taxon>Craniata</taxon>
        <taxon>Vertebrata</taxon>
        <taxon>Euteleostomi</taxon>
        <taxon>Actinopterygii</taxon>
        <taxon>Neopterygii</taxon>
        <taxon>Teleostei</taxon>
        <taxon>Neoteleostei</taxon>
        <taxon>Acanthomorphata</taxon>
        <taxon>Eupercaria</taxon>
        <taxon>Perciformes</taxon>
        <taxon>Cottioidei</taxon>
        <taxon>Cottales</taxon>
        <taxon>Liparidae</taxon>
        <taxon>Liparis</taxon>
    </lineage>
</organism>
<protein>
    <submittedName>
        <fullName evidence="1">Uncharacterized protein</fullName>
    </submittedName>
</protein>
<accession>A0A4Z2GGJ7</accession>
<reference evidence="1 2" key="1">
    <citation type="submission" date="2019-03" db="EMBL/GenBank/DDBJ databases">
        <title>First draft genome of Liparis tanakae, snailfish: a comprehensive survey of snailfish specific genes.</title>
        <authorList>
            <person name="Kim W."/>
            <person name="Song I."/>
            <person name="Jeong J.-H."/>
            <person name="Kim D."/>
            <person name="Kim S."/>
            <person name="Ryu S."/>
            <person name="Song J.Y."/>
            <person name="Lee S.K."/>
        </authorList>
    </citation>
    <scope>NUCLEOTIDE SEQUENCE [LARGE SCALE GENOMIC DNA]</scope>
    <source>
        <tissue evidence="1">Muscle</tissue>
    </source>
</reference>
<name>A0A4Z2GGJ7_9TELE</name>
<sequence length="127" mass="14084">MQDTLLPLSRALWRTQDAAVPPKKPSLRGSSVSALTTVARRRRAPPFGARSYADSHLLPDATEVSCLHSICRAGPTGGREQPRRGVRPLDKHLQRKDGGWRRGRVSQNACEAVRVVRMLVRRVDADP</sequence>
<evidence type="ECO:0000313" key="1">
    <source>
        <dbReference type="EMBL" id="TNN51792.1"/>
    </source>
</evidence>
<comment type="caution">
    <text evidence="1">The sequence shown here is derived from an EMBL/GenBank/DDBJ whole genome shotgun (WGS) entry which is preliminary data.</text>
</comment>